<reference evidence="1" key="1">
    <citation type="submission" date="2021-01" db="EMBL/GenBank/DDBJ databases">
        <title>Whole genome shotgun sequence of Actinoplanes ferrugineus NBRC 15555.</title>
        <authorList>
            <person name="Komaki H."/>
            <person name="Tamura T."/>
        </authorList>
    </citation>
    <scope>NUCLEOTIDE SEQUENCE</scope>
    <source>
        <strain evidence="1">NBRC 15555</strain>
    </source>
</reference>
<dbReference type="EMBL" id="BOMM01000081">
    <property type="protein sequence ID" value="GIE16322.1"/>
    <property type="molecule type" value="Genomic_DNA"/>
</dbReference>
<evidence type="ECO:0000313" key="2">
    <source>
        <dbReference type="Proteomes" id="UP000598174"/>
    </source>
</evidence>
<comment type="caution">
    <text evidence="1">The sequence shown here is derived from an EMBL/GenBank/DDBJ whole genome shotgun (WGS) entry which is preliminary data.</text>
</comment>
<dbReference type="Proteomes" id="UP000598174">
    <property type="component" value="Unassembled WGS sequence"/>
</dbReference>
<name>A0A919MQH2_9ACTN</name>
<evidence type="ECO:0008006" key="3">
    <source>
        <dbReference type="Google" id="ProtNLM"/>
    </source>
</evidence>
<accession>A0A919MQH2</accession>
<gene>
    <name evidence="1" type="ORF">Afe05nite_81620</name>
</gene>
<dbReference type="Gene3D" id="3.40.50.450">
    <property type="match status" value="1"/>
</dbReference>
<proteinExistence type="predicted"/>
<dbReference type="RefSeq" id="WP_203822662.1">
    <property type="nucleotide sequence ID" value="NZ_BAAABP010000005.1"/>
</dbReference>
<dbReference type="AlphaFoldDB" id="A0A919MQH2"/>
<dbReference type="SUPFAM" id="SSF102405">
    <property type="entry name" value="MCP/YpsA-like"/>
    <property type="match status" value="1"/>
</dbReference>
<keyword evidence="2" id="KW-1185">Reference proteome</keyword>
<evidence type="ECO:0000313" key="1">
    <source>
        <dbReference type="EMBL" id="GIE16322.1"/>
    </source>
</evidence>
<protein>
    <recommendedName>
        <fullName evidence="3">DprA-like DNA processing chain A</fullName>
    </recommendedName>
</protein>
<sequence length="172" mass="18916">MTTWPTVMVTGHRPQHLKPAVHAWVRSELDRLAVKLRDEHGMAVGVSGMAIGADLWWADAVICAGVKLDAHVPFPQQPDKWQKEDRDEWMRLCRAAWTLKTYGGYFDVKTLHARNDGMIKAADVAIAVHLPWKASGGTASAVEKLTGLGKPIIHVNPAARVTTIRMPQPTAA</sequence>
<organism evidence="1 2">
    <name type="scientific">Paractinoplanes ferrugineus</name>
    <dbReference type="NCBI Taxonomy" id="113564"/>
    <lineage>
        <taxon>Bacteria</taxon>
        <taxon>Bacillati</taxon>
        <taxon>Actinomycetota</taxon>
        <taxon>Actinomycetes</taxon>
        <taxon>Micromonosporales</taxon>
        <taxon>Micromonosporaceae</taxon>
        <taxon>Paractinoplanes</taxon>
    </lineage>
</organism>